<dbReference type="EMBL" id="JAFMPP010000022">
    <property type="protein sequence ID" value="MBO0664477.1"/>
    <property type="molecule type" value="Genomic_DNA"/>
</dbReference>
<name>A0A939JXV1_9HYPH</name>
<dbReference type="PIRSF" id="PIRSF036402">
    <property type="entry name" value="Ureas_acces_UreE"/>
    <property type="match status" value="1"/>
</dbReference>
<keyword evidence="8" id="KW-1185">Reference proteome</keyword>
<dbReference type="CDD" id="cd00571">
    <property type="entry name" value="UreE"/>
    <property type="match status" value="1"/>
</dbReference>
<dbReference type="SUPFAM" id="SSF69737">
    <property type="entry name" value="Urease metallochaperone UreE, C-terminal domain"/>
    <property type="match status" value="1"/>
</dbReference>
<dbReference type="SMART" id="SM00988">
    <property type="entry name" value="UreE_N"/>
    <property type="match status" value="1"/>
</dbReference>
<keyword evidence="4 5" id="KW-0143">Chaperone</keyword>
<keyword evidence="2 5" id="KW-0963">Cytoplasm</keyword>
<protein>
    <recommendedName>
        <fullName evidence="5">Urease accessory protein UreE</fullName>
    </recommendedName>
</protein>
<dbReference type="InterPro" id="IPR012406">
    <property type="entry name" value="UreE"/>
</dbReference>
<evidence type="ECO:0000313" key="7">
    <source>
        <dbReference type="EMBL" id="MBO0664477.1"/>
    </source>
</evidence>
<dbReference type="GO" id="GO:0051082">
    <property type="term" value="F:unfolded protein binding"/>
    <property type="evidence" value="ECO:0007669"/>
    <property type="project" value="UniProtKB-UniRule"/>
</dbReference>
<dbReference type="GO" id="GO:0065003">
    <property type="term" value="P:protein-containing complex assembly"/>
    <property type="evidence" value="ECO:0007669"/>
    <property type="project" value="InterPro"/>
</dbReference>
<evidence type="ECO:0000256" key="2">
    <source>
        <dbReference type="ARBA" id="ARBA00022490"/>
    </source>
</evidence>
<dbReference type="SUPFAM" id="SSF69287">
    <property type="entry name" value="Urease metallochaperone UreE, N-terminal domain"/>
    <property type="match status" value="1"/>
</dbReference>
<dbReference type="Gene3D" id="3.30.70.790">
    <property type="entry name" value="UreE, C-terminal domain"/>
    <property type="match status" value="1"/>
</dbReference>
<dbReference type="Gene3D" id="2.60.260.20">
    <property type="entry name" value="Urease metallochaperone UreE, N-terminal domain"/>
    <property type="match status" value="1"/>
</dbReference>
<feature type="domain" description="UreE urease accessory N-terminal" evidence="6">
    <location>
        <begin position="2"/>
        <end position="66"/>
    </location>
</feature>
<sequence>MIVGTSVVQRGEWTEAADTITLDEQARHRRRMAMVSDGGIAFLLDLPDAVLLRDGDGIQLDNGQLICVKAKPEPLYEIRAREGAHLAVLAWQIGNRHLPAQIFADRLLIRRDPVIHEMLIGLDATIVEVEAAFDPEGGAYHGHHHAG</sequence>
<dbReference type="Proteomes" id="UP000664122">
    <property type="component" value="Unassembled WGS sequence"/>
</dbReference>
<evidence type="ECO:0000256" key="3">
    <source>
        <dbReference type="ARBA" id="ARBA00022596"/>
    </source>
</evidence>
<evidence type="ECO:0000256" key="4">
    <source>
        <dbReference type="ARBA" id="ARBA00023186"/>
    </source>
</evidence>
<dbReference type="RefSeq" id="WP_207259390.1">
    <property type="nucleotide sequence ID" value="NZ_JAFMPP010000022.1"/>
</dbReference>
<accession>A0A939JXV1</accession>
<evidence type="ECO:0000313" key="8">
    <source>
        <dbReference type="Proteomes" id="UP000664122"/>
    </source>
</evidence>
<dbReference type="InterPro" id="IPR007864">
    <property type="entry name" value="UreE_C_dom"/>
</dbReference>
<comment type="subcellular location">
    <subcellularLocation>
        <location evidence="1 5">Cytoplasm</location>
    </subcellularLocation>
</comment>
<comment type="similarity">
    <text evidence="5">Belongs to the UreE family.</text>
</comment>
<dbReference type="GO" id="GO:0019627">
    <property type="term" value="P:urea metabolic process"/>
    <property type="evidence" value="ECO:0007669"/>
    <property type="project" value="InterPro"/>
</dbReference>
<comment type="function">
    <text evidence="5">Involved in urease metallocenter assembly. Binds nickel. Probably functions as a nickel donor during metallocenter assembly.</text>
</comment>
<proteinExistence type="inferred from homology"/>
<keyword evidence="3 5" id="KW-0533">Nickel</keyword>
<gene>
    <name evidence="5" type="primary">ureE</name>
    <name evidence="7" type="ORF">J1C48_18030</name>
</gene>
<comment type="caution">
    <text evidence="7">The sequence shown here is derived from an EMBL/GenBank/DDBJ whole genome shotgun (WGS) entry which is preliminary data.</text>
</comment>
<dbReference type="Pfam" id="PF02814">
    <property type="entry name" value="UreE_N"/>
    <property type="match status" value="1"/>
</dbReference>
<dbReference type="InterPro" id="IPR036118">
    <property type="entry name" value="UreE_N_sf"/>
</dbReference>
<dbReference type="InterPro" id="IPR004029">
    <property type="entry name" value="UreE_N"/>
</dbReference>
<dbReference type="GO" id="GO:0005737">
    <property type="term" value="C:cytoplasm"/>
    <property type="evidence" value="ECO:0007669"/>
    <property type="project" value="UniProtKB-SubCell"/>
</dbReference>
<dbReference type="HAMAP" id="MF_00822">
    <property type="entry name" value="UreE"/>
    <property type="match status" value="1"/>
</dbReference>
<evidence type="ECO:0000256" key="5">
    <source>
        <dbReference type="HAMAP-Rule" id="MF_00822"/>
    </source>
</evidence>
<dbReference type="GO" id="GO:0016151">
    <property type="term" value="F:nickel cation binding"/>
    <property type="evidence" value="ECO:0007669"/>
    <property type="project" value="UniProtKB-UniRule"/>
</dbReference>
<dbReference type="Pfam" id="PF05194">
    <property type="entry name" value="UreE_C"/>
    <property type="match status" value="1"/>
</dbReference>
<evidence type="ECO:0000256" key="1">
    <source>
        <dbReference type="ARBA" id="ARBA00004496"/>
    </source>
</evidence>
<organism evidence="7 8">
    <name type="scientific">Jiella flava</name>
    <dbReference type="NCBI Taxonomy" id="2816857"/>
    <lineage>
        <taxon>Bacteria</taxon>
        <taxon>Pseudomonadati</taxon>
        <taxon>Pseudomonadota</taxon>
        <taxon>Alphaproteobacteria</taxon>
        <taxon>Hyphomicrobiales</taxon>
        <taxon>Aurantimonadaceae</taxon>
        <taxon>Jiella</taxon>
    </lineage>
</organism>
<dbReference type="GO" id="GO:0006457">
    <property type="term" value="P:protein folding"/>
    <property type="evidence" value="ECO:0007669"/>
    <property type="project" value="InterPro"/>
</dbReference>
<reference evidence="7" key="1">
    <citation type="submission" date="2021-03" db="EMBL/GenBank/DDBJ databases">
        <title>Whole genome sequence of Jiella sp. CQZ9-1.</title>
        <authorList>
            <person name="Tuo L."/>
        </authorList>
    </citation>
    <scope>NUCLEOTIDE SEQUENCE</scope>
    <source>
        <strain evidence="7">CQZ9-1</strain>
    </source>
</reference>
<dbReference type="AlphaFoldDB" id="A0A939JXV1"/>
<evidence type="ECO:0000259" key="6">
    <source>
        <dbReference type="SMART" id="SM00988"/>
    </source>
</evidence>